<dbReference type="NCBIfam" id="NF003877">
    <property type="entry name" value="PRK05427.1"/>
    <property type="match status" value="1"/>
</dbReference>
<dbReference type="InterPro" id="IPR001667">
    <property type="entry name" value="DDH_dom"/>
</dbReference>
<evidence type="ECO:0000259" key="8">
    <source>
        <dbReference type="SMART" id="SM01131"/>
    </source>
</evidence>
<evidence type="ECO:0000256" key="7">
    <source>
        <dbReference type="ARBA" id="ARBA00047820"/>
    </source>
</evidence>
<dbReference type="InterPro" id="IPR004097">
    <property type="entry name" value="DHHA2"/>
</dbReference>
<dbReference type="PANTHER" id="PTHR12112">
    <property type="entry name" value="BNIP - RELATED"/>
    <property type="match status" value="1"/>
</dbReference>
<dbReference type="FunFam" id="3.90.1640.10:FF:000001">
    <property type="entry name" value="Probable manganese-dependent inorganic pyrophosphatase"/>
    <property type="match status" value="1"/>
</dbReference>
<proteinExistence type="predicted"/>
<dbReference type="EMBL" id="CP013015">
    <property type="protein sequence ID" value="AMM41764.1"/>
    <property type="molecule type" value="Genomic_DNA"/>
</dbReference>
<dbReference type="RefSeq" id="WP_066064748.1">
    <property type="nucleotide sequence ID" value="NZ_CP013015.1"/>
</dbReference>
<dbReference type="AlphaFoldDB" id="A0A7C1ZP10"/>
<dbReference type="GO" id="GO:0046872">
    <property type="term" value="F:metal ion binding"/>
    <property type="evidence" value="ECO:0007669"/>
    <property type="project" value="UniProtKB-KW"/>
</dbReference>
<dbReference type="GO" id="GO:0004427">
    <property type="term" value="F:inorganic diphosphate phosphatase activity"/>
    <property type="evidence" value="ECO:0007669"/>
    <property type="project" value="UniProtKB-EC"/>
</dbReference>
<dbReference type="SMART" id="SM01131">
    <property type="entry name" value="DHHA2"/>
    <property type="match status" value="1"/>
</dbReference>
<dbReference type="Gene3D" id="3.10.310.20">
    <property type="entry name" value="DHHA2 domain"/>
    <property type="match status" value="1"/>
</dbReference>
<dbReference type="EMBL" id="DRIH01000225">
    <property type="protein sequence ID" value="HEC68409.1"/>
    <property type="molecule type" value="Genomic_DNA"/>
</dbReference>
<sequence>MPVYVAGHKSPDTDAICAAIAYAHLKKKRGMDAVAVRLGDLNPETEFVLNKFGIPVPELMTDATGKKFIIVDHSETTQSPDNMDKGEIVEIVDHHKLGDLTTPNPIFFLSMPVGCTCTVVKKLYDYLGIEIPKEIAGIMLSAILSDTVMFKSVTTTDEDKERAKELAEIAGIADIEAYAMEMFKAKSAVAGKTPRELIFRDFKDYVMSGKKVGAAQLEVVDLSLLADIKDDLYEELKKVKEEGRHSVFLMLTDIMKEATELLVVTDEPSVVEKAFGIPLEGKSVWLEKVMSRKKQLVPPLEKAFAEI</sequence>
<evidence type="ECO:0000256" key="5">
    <source>
        <dbReference type="ARBA" id="ARBA00023211"/>
    </source>
</evidence>
<comment type="cofactor">
    <cofactor evidence="1">
        <name>Mn(2+)</name>
        <dbReference type="ChEBI" id="CHEBI:29035"/>
    </cofactor>
</comment>
<keyword evidence="5" id="KW-0464">Manganese</keyword>
<name>A0A7C1ZP10_DESA2</name>
<keyword evidence="3" id="KW-0479">Metal-binding</keyword>
<keyword evidence="4 10" id="KW-0378">Hydrolase</keyword>
<evidence type="ECO:0000256" key="2">
    <source>
        <dbReference type="ARBA" id="ARBA00012146"/>
    </source>
</evidence>
<reference evidence="10" key="2">
    <citation type="journal article" date="2020" name="mSystems">
        <title>Genome- and Community-Level Interaction Insights into Carbon Utilization and Element Cycling Functions of Hydrothermarchaeota in Hydrothermal Sediment.</title>
        <authorList>
            <person name="Zhou Z."/>
            <person name="Liu Y."/>
            <person name="Xu W."/>
            <person name="Pan J."/>
            <person name="Luo Z.H."/>
            <person name="Li M."/>
        </authorList>
    </citation>
    <scope>NUCLEOTIDE SEQUENCE [LARGE SCALE GENOMIC DNA]</scope>
    <source>
        <strain evidence="10">HyVt-389</strain>
    </source>
</reference>
<organism evidence="10">
    <name type="scientific">Desulfofervidus auxilii</name>
    <dbReference type="NCBI Taxonomy" id="1621989"/>
    <lineage>
        <taxon>Bacteria</taxon>
        <taxon>Pseudomonadati</taxon>
        <taxon>Thermodesulfobacteriota</taxon>
        <taxon>Candidatus Desulfofervidia</taxon>
        <taxon>Candidatus Desulfofervidales</taxon>
        <taxon>Candidatus Desulfofervidaceae</taxon>
        <taxon>Candidatus Desulfofervidus</taxon>
    </lineage>
</organism>
<evidence type="ECO:0000256" key="6">
    <source>
        <dbReference type="ARBA" id="ARBA00032535"/>
    </source>
</evidence>
<dbReference type="KEGG" id="daw:HS1_001972"/>
<dbReference type="EC" id="3.6.1.1" evidence="2"/>
<dbReference type="InterPro" id="IPR038763">
    <property type="entry name" value="DHH_sf"/>
</dbReference>
<accession>A0A7C1ZP10</accession>
<comment type="catalytic activity">
    <reaction evidence="7">
        <text>diphosphate + H2O = 2 phosphate + H(+)</text>
        <dbReference type="Rhea" id="RHEA:24576"/>
        <dbReference type="ChEBI" id="CHEBI:15377"/>
        <dbReference type="ChEBI" id="CHEBI:15378"/>
        <dbReference type="ChEBI" id="CHEBI:33019"/>
        <dbReference type="ChEBI" id="CHEBI:43474"/>
        <dbReference type="EC" id="3.6.1.1"/>
    </reaction>
</comment>
<dbReference type="Proteomes" id="UP000070560">
    <property type="component" value="Chromosome"/>
</dbReference>
<gene>
    <name evidence="10" type="ORF">ENI35_06345</name>
    <name evidence="9" type="ORF">HS1_001972</name>
</gene>
<evidence type="ECO:0000256" key="3">
    <source>
        <dbReference type="ARBA" id="ARBA00022723"/>
    </source>
</evidence>
<reference evidence="9 11" key="1">
    <citation type="submission" date="2015-10" db="EMBL/GenBank/DDBJ databases">
        <title>Candidatus Desulfofervidus auxilii, a hydrogenotrophic sulfate-reducing bacterium involved in the thermophilic anaerobic oxidation of methane.</title>
        <authorList>
            <person name="Krukenberg V."/>
            <person name="Richter M."/>
            <person name="Wegener G."/>
        </authorList>
    </citation>
    <scope>NUCLEOTIDE SEQUENCE [LARGE SCALE GENOMIC DNA]</scope>
    <source>
        <strain evidence="9 11">HS1</strain>
    </source>
</reference>
<protein>
    <recommendedName>
        <fullName evidence="2">inorganic diphosphatase</fullName>
        <ecNumber evidence="2">3.6.1.1</ecNumber>
    </recommendedName>
    <alternativeName>
        <fullName evidence="6">Pyrophosphate phospho-hydrolase</fullName>
    </alternativeName>
</protein>
<evidence type="ECO:0000313" key="10">
    <source>
        <dbReference type="EMBL" id="HEC68409.1"/>
    </source>
</evidence>
<dbReference type="PANTHER" id="PTHR12112:SF22">
    <property type="entry name" value="MANGANESE-DEPENDENT INORGANIC PYROPHOSPHATASE-RELATED"/>
    <property type="match status" value="1"/>
</dbReference>
<dbReference type="Gene3D" id="3.90.1640.10">
    <property type="entry name" value="inorganic pyrophosphatase (n-terminal core)"/>
    <property type="match status" value="1"/>
</dbReference>
<dbReference type="GO" id="GO:0005737">
    <property type="term" value="C:cytoplasm"/>
    <property type="evidence" value="ECO:0007669"/>
    <property type="project" value="InterPro"/>
</dbReference>
<dbReference type="OrthoDB" id="9766150at2"/>
<dbReference type="Pfam" id="PF01368">
    <property type="entry name" value="DHH"/>
    <property type="match status" value="1"/>
</dbReference>
<keyword evidence="11" id="KW-1185">Reference proteome</keyword>
<dbReference type="Proteomes" id="UP000885738">
    <property type="component" value="Unassembled WGS sequence"/>
</dbReference>
<evidence type="ECO:0000256" key="4">
    <source>
        <dbReference type="ARBA" id="ARBA00022801"/>
    </source>
</evidence>
<dbReference type="InterPro" id="IPR038222">
    <property type="entry name" value="DHHA2_dom_sf"/>
</dbReference>
<dbReference type="Pfam" id="PF02833">
    <property type="entry name" value="DHHA2"/>
    <property type="match status" value="1"/>
</dbReference>
<evidence type="ECO:0000313" key="11">
    <source>
        <dbReference type="Proteomes" id="UP000070560"/>
    </source>
</evidence>
<dbReference type="SUPFAM" id="SSF64182">
    <property type="entry name" value="DHH phosphoesterases"/>
    <property type="match status" value="1"/>
</dbReference>
<evidence type="ECO:0000256" key="1">
    <source>
        <dbReference type="ARBA" id="ARBA00001936"/>
    </source>
</evidence>
<feature type="domain" description="DHHA2" evidence="8">
    <location>
        <begin position="179"/>
        <end position="304"/>
    </location>
</feature>
<evidence type="ECO:0000313" key="9">
    <source>
        <dbReference type="EMBL" id="AMM41764.1"/>
    </source>
</evidence>